<reference evidence="1" key="2">
    <citation type="submission" date="2023-05" db="EMBL/GenBank/DDBJ databases">
        <authorList>
            <consortium name="Lawrence Berkeley National Laboratory"/>
            <person name="Steindorff A."/>
            <person name="Hensen N."/>
            <person name="Bonometti L."/>
            <person name="Westerberg I."/>
            <person name="Brannstrom I.O."/>
            <person name="Guillou S."/>
            <person name="Cros-Aarteil S."/>
            <person name="Calhoun S."/>
            <person name="Haridas S."/>
            <person name="Kuo A."/>
            <person name="Mondo S."/>
            <person name="Pangilinan J."/>
            <person name="Riley R."/>
            <person name="Labutti K."/>
            <person name="Andreopoulos B."/>
            <person name="Lipzen A."/>
            <person name="Chen C."/>
            <person name="Yanf M."/>
            <person name="Daum C."/>
            <person name="Ng V."/>
            <person name="Clum A."/>
            <person name="Ohm R."/>
            <person name="Martin F."/>
            <person name="Silar P."/>
            <person name="Natvig D."/>
            <person name="Lalanne C."/>
            <person name="Gautier V."/>
            <person name="Ament-Velasquez S.L."/>
            <person name="Kruys A."/>
            <person name="Hutchinson M.I."/>
            <person name="Powell A.J."/>
            <person name="Barry K."/>
            <person name="Miller A.N."/>
            <person name="Grigoriev I.V."/>
            <person name="Debuchy R."/>
            <person name="Gladieux P."/>
            <person name="Thoren M.H."/>
            <person name="Johannesson H."/>
        </authorList>
    </citation>
    <scope>NUCLEOTIDE SEQUENCE</scope>
    <source>
        <strain evidence="1">CBS 508.74</strain>
    </source>
</reference>
<organism evidence="1 2">
    <name type="scientific">Canariomyces notabilis</name>
    <dbReference type="NCBI Taxonomy" id="2074819"/>
    <lineage>
        <taxon>Eukaryota</taxon>
        <taxon>Fungi</taxon>
        <taxon>Dikarya</taxon>
        <taxon>Ascomycota</taxon>
        <taxon>Pezizomycotina</taxon>
        <taxon>Sordariomycetes</taxon>
        <taxon>Sordariomycetidae</taxon>
        <taxon>Sordariales</taxon>
        <taxon>Chaetomiaceae</taxon>
        <taxon>Canariomyces</taxon>
    </lineage>
</organism>
<keyword evidence="2" id="KW-1185">Reference proteome</keyword>
<evidence type="ECO:0000313" key="1">
    <source>
        <dbReference type="EMBL" id="KAK4111088.1"/>
    </source>
</evidence>
<dbReference type="AlphaFoldDB" id="A0AAN6TAN6"/>
<dbReference type="SMART" id="SM00248">
    <property type="entry name" value="ANK"/>
    <property type="match status" value="2"/>
</dbReference>
<evidence type="ECO:0000313" key="2">
    <source>
        <dbReference type="Proteomes" id="UP001302812"/>
    </source>
</evidence>
<sequence>MRYYVPTLLDAISSTSVIHLGPESDSQIDNVIASKLLDIMGAKPQDLLWNMLLDHLLARLAFRSEDKRDAEDKARDVYYDRMRVTDSVKKTVQISFSAALANCKTARQGNDTTWLIVATKMLDVLWASLIPNLRDQAGANPSYWNGNNALHLAAASYCPQVVDKIIRLLRDHNPDCDDSQVRHGLLWVPTMDDQFVLMLAIKNLDVETVRILVREEPLLLKQCWRKANVYPLHDLVLALQDLSKAAPQLETDAVEVMKTIANADPSSLLQKCNPITAHGYTFNGGTPYMLCEGFIRHSASREPGPGVLAIGSELLKEMKHLIFRRLTSSDIPKALHEDRAT</sequence>
<comment type="caution">
    <text evidence="1">The sequence shown here is derived from an EMBL/GenBank/DDBJ whole genome shotgun (WGS) entry which is preliminary data.</text>
</comment>
<evidence type="ECO:0008006" key="3">
    <source>
        <dbReference type="Google" id="ProtNLM"/>
    </source>
</evidence>
<dbReference type="SUPFAM" id="SSF48403">
    <property type="entry name" value="Ankyrin repeat"/>
    <property type="match status" value="1"/>
</dbReference>
<proteinExistence type="predicted"/>
<dbReference type="Proteomes" id="UP001302812">
    <property type="component" value="Unassembled WGS sequence"/>
</dbReference>
<accession>A0AAN6TAN6</accession>
<reference evidence="1" key="1">
    <citation type="journal article" date="2023" name="Mol. Phylogenet. Evol.">
        <title>Genome-scale phylogeny and comparative genomics of the fungal order Sordariales.</title>
        <authorList>
            <person name="Hensen N."/>
            <person name="Bonometti L."/>
            <person name="Westerberg I."/>
            <person name="Brannstrom I.O."/>
            <person name="Guillou S."/>
            <person name="Cros-Aarteil S."/>
            <person name="Calhoun S."/>
            <person name="Haridas S."/>
            <person name="Kuo A."/>
            <person name="Mondo S."/>
            <person name="Pangilinan J."/>
            <person name="Riley R."/>
            <person name="LaButti K."/>
            <person name="Andreopoulos B."/>
            <person name="Lipzen A."/>
            <person name="Chen C."/>
            <person name="Yan M."/>
            <person name="Daum C."/>
            <person name="Ng V."/>
            <person name="Clum A."/>
            <person name="Steindorff A."/>
            <person name="Ohm R.A."/>
            <person name="Martin F."/>
            <person name="Silar P."/>
            <person name="Natvig D.O."/>
            <person name="Lalanne C."/>
            <person name="Gautier V."/>
            <person name="Ament-Velasquez S.L."/>
            <person name="Kruys A."/>
            <person name="Hutchinson M.I."/>
            <person name="Powell A.J."/>
            <person name="Barry K."/>
            <person name="Miller A.N."/>
            <person name="Grigoriev I.V."/>
            <person name="Debuchy R."/>
            <person name="Gladieux P."/>
            <person name="Hiltunen Thoren M."/>
            <person name="Johannesson H."/>
        </authorList>
    </citation>
    <scope>NUCLEOTIDE SEQUENCE</scope>
    <source>
        <strain evidence="1">CBS 508.74</strain>
    </source>
</reference>
<dbReference type="RefSeq" id="XP_064668658.1">
    <property type="nucleotide sequence ID" value="XM_064808735.1"/>
</dbReference>
<gene>
    <name evidence="1" type="ORF">N656DRAFT_168900</name>
</gene>
<dbReference type="InterPro" id="IPR036770">
    <property type="entry name" value="Ankyrin_rpt-contain_sf"/>
</dbReference>
<dbReference type="Gene3D" id="1.25.40.20">
    <property type="entry name" value="Ankyrin repeat-containing domain"/>
    <property type="match status" value="1"/>
</dbReference>
<name>A0AAN6TAN6_9PEZI</name>
<dbReference type="GeneID" id="89932858"/>
<dbReference type="InterPro" id="IPR002110">
    <property type="entry name" value="Ankyrin_rpt"/>
</dbReference>
<protein>
    <recommendedName>
        <fullName evidence="3">Ankyrin repeat protein</fullName>
    </recommendedName>
</protein>
<dbReference type="EMBL" id="MU853347">
    <property type="protein sequence ID" value="KAK4111088.1"/>
    <property type="molecule type" value="Genomic_DNA"/>
</dbReference>